<protein>
    <recommendedName>
        <fullName evidence="3">GIY-YIG nuclease family protein</fullName>
    </recommendedName>
</protein>
<reference evidence="1 2" key="1">
    <citation type="submission" date="2019-02" db="EMBL/GenBank/DDBJ databases">
        <title>Kribbella capetownensis sp. nov. and Kribbella speibonae sp. nov., isolated from soil.</title>
        <authorList>
            <person name="Curtis S.M."/>
            <person name="Norton I."/>
            <person name="Everest G.J."/>
            <person name="Meyers P.R."/>
        </authorList>
    </citation>
    <scope>NUCLEOTIDE SEQUENCE [LARGE SCALE GENOMIC DNA]</scope>
    <source>
        <strain evidence="1 2">YM53</strain>
    </source>
</reference>
<proteinExistence type="predicted"/>
<evidence type="ECO:0000313" key="1">
    <source>
        <dbReference type="EMBL" id="TCC46062.1"/>
    </source>
</evidence>
<dbReference type="OrthoDB" id="5148880at2"/>
<organism evidence="1 2">
    <name type="scientific">Kribbella capetownensis</name>
    <dbReference type="NCBI Taxonomy" id="1572659"/>
    <lineage>
        <taxon>Bacteria</taxon>
        <taxon>Bacillati</taxon>
        <taxon>Actinomycetota</taxon>
        <taxon>Actinomycetes</taxon>
        <taxon>Propionibacteriales</taxon>
        <taxon>Kribbellaceae</taxon>
        <taxon>Kribbella</taxon>
    </lineage>
</organism>
<keyword evidence="2" id="KW-1185">Reference proteome</keyword>
<gene>
    <name evidence="1" type="ORF">E0H75_30670</name>
</gene>
<sequence>MPGQAGTEFDRKAEVERLLAQDDTVLGRLWQYDNQGLSPQEMTDREGVAGVGWVSNYRSLVRVLRDGEIPKSPSMSLQGARRIRSWLKKLDLSPGLRAALVEQESLLMSRAEDKQAQTEEVEEAVEASKAAEAAGTPGIYVYTLPHYLRYPYDPETGRTLLKVGHSSIDAHYRASSQGRLTALPEDPILLRIYPVEASADAERDFHAWLRDADHAGSRARRGGSEWYVTSTKFLDRIARSKGLQVQVVTEFEPGEE</sequence>
<dbReference type="AlphaFoldDB" id="A0A4V2M736"/>
<evidence type="ECO:0008006" key="3">
    <source>
        <dbReference type="Google" id="ProtNLM"/>
    </source>
</evidence>
<name>A0A4V2M736_9ACTN</name>
<accession>A0A4V2M736</accession>
<dbReference type="RefSeq" id="WP_131517155.1">
    <property type="nucleotide sequence ID" value="NZ_SJKD01000007.1"/>
</dbReference>
<dbReference type="EMBL" id="SJKD01000007">
    <property type="protein sequence ID" value="TCC46062.1"/>
    <property type="molecule type" value="Genomic_DNA"/>
</dbReference>
<dbReference type="Proteomes" id="UP000293342">
    <property type="component" value="Unassembled WGS sequence"/>
</dbReference>
<comment type="caution">
    <text evidence="1">The sequence shown here is derived from an EMBL/GenBank/DDBJ whole genome shotgun (WGS) entry which is preliminary data.</text>
</comment>
<evidence type="ECO:0000313" key="2">
    <source>
        <dbReference type="Proteomes" id="UP000293342"/>
    </source>
</evidence>